<accession>A0A9D2AHV1</accession>
<feature type="compositionally biased region" description="Acidic residues" evidence="1">
    <location>
        <begin position="351"/>
        <end position="362"/>
    </location>
</feature>
<dbReference type="Proteomes" id="UP000823964">
    <property type="component" value="Unassembled WGS sequence"/>
</dbReference>
<sequence>MKRWHKRTVAVLALGAVGFAALALRPALVADKQLADALSRDEMALAPDQAAAAGQRALCYRMGTARCPGITLMESSDGVRGFSELLQDAVWVIDARVRDGKLMISAPPPLLHAKSSLCRVISSSSVSIRGTHRVRMPDGKTHVKYVVALRLRAEIQPSFWAASHVSEMAQVLLIDPVAGTMDYLNPEPYFPVAAGELTVVPADGELPQRYSGSATRQEMLRMLDLLASVTNGRMADAAGMTLAARADNFVALMAEADAAWPECWGEDAATARELHEAVVPTLLFLQRNACFDSQALADFINSEDFGRIFGESFSDVKLSDPEAEPGGRTEETDGLPVIVGGEADDSAMNAGDDEAAEVEEEPAAPAVDEAAELDAVPAAAEDEAVEVEEEAAAAVPPAAPQS</sequence>
<feature type="compositionally biased region" description="Low complexity" evidence="1">
    <location>
        <begin position="363"/>
        <end position="379"/>
    </location>
</feature>
<evidence type="ECO:0000313" key="3">
    <source>
        <dbReference type="EMBL" id="HIX19748.1"/>
    </source>
</evidence>
<dbReference type="EMBL" id="DXFQ01000061">
    <property type="protein sequence ID" value="HIX19748.1"/>
    <property type="molecule type" value="Genomic_DNA"/>
</dbReference>
<name>A0A9D2AHV1_9BACT</name>
<evidence type="ECO:0000256" key="1">
    <source>
        <dbReference type="SAM" id="MobiDB-lite"/>
    </source>
</evidence>
<feature type="compositionally biased region" description="Basic and acidic residues" evidence="1">
    <location>
        <begin position="317"/>
        <end position="331"/>
    </location>
</feature>
<comment type="caution">
    <text evidence="3">The sequence shown here is derived from an EMBL/GenBank/DDBJ whole genome shotgun (WGS) entry which is preliminary data.</text>
</comment>
<keyword evidence="2" id="KW-0732">Signal</keyword>
<feature type="chain" id="PRO_5039697310" evidence="2">
    <location>
        <begin position="24"/>
        <end position="402"/>
    </location>
</feature>
<dbReference type="AlphaFoldDB" id="A0A9D2AHV1"/>
<evidence type="ECO:0000313" key="4">
    <source>
        <dbReference type="Proteomes" id="UP000823964"/>
    </source>
</evidence>
<proteinExistence type="predicted"/>
<feature type="region of interest" description="Disordered" evidence="1">
    <location>
        <begin position="316"/>
        <end position="402"/>
    </location>
</feature>
<evidence type="ECO:0000256" key="2">
    <source>
        <dbReference type="SAM" id="SignalP"/>
    </source>
</evidence>
<feature type="compositionally biased region" description="Acidic residues" evidence="1">
    <location>
        <begin position="380"/>
        <end position="391"/>
    </location>
</feature>
<reference evidence="3" key="1">
    <citation type="journal article" date="2021" name="PeerJ">
        <title>Extensive microbial diversity within the chicken gut microbiome revealed by metagenomics and culture.</title>
        <authorList>
            <person name="Gilroy R."/>
            <person name="Ravi A."/>
            <person name="Getino M."/>
            <person name="Pursley I."/>
            <person name="Horton D.L."/>
            <person name="Alikhan N.F."/>
            <person name="Baker D."/>
            <person name="Gharbi K."/>
            <person name="Hall N."/>
            <person name="Watson M."/>
            <person name="Adriaenssens E.M."/>
            <person name="Foster-Nyarko E."/>
            <person name="Jarju S."/>
            <person name="Secka A."/>
            <person name="Antonio M."/>
            <person name="Oren A."/>
            <person name="Chaudhuri R.R."/>
            <person name="La Ragione R."/>
            <person name="Hildebrand F."/>
            <person name="Pallen M.J."/>
        </authorList>
    </citation>
    <scope>NUCLEOTIDE SEQUENCE</scope>
    <source>
        <strain evidence="3">14975</strain>
    </source>
</reference>
<reference evidence="3" key="2">
    <citation type="submission" date="2021-04" db="EMBL/GenBank/DDBJ databases">
        <authorList>
            <person name="Gilroy R."/>
        </authorList>
    </citation>
    <scope>NUCLEOTIDE SEQUENCE</scope>
    <source>
        <strain evidence="3">14975</strain>
    </source>
</reference>
<organism evidence="3 4">
    <name type="scientific">Candidatus Akkermansia intestinigallinarum</name>
    <dbReference type="NCBI Taxonomy" id="2838431"/>
    <lineage>
        <taxon>Bacteria</taxon>
        <taxon>Pseudomonadati</taxon>
        <taxon>Verrucomicrobiota</taxon>
        <taxon>Verrucomicrobiia</taxon>
        <taxon>Verrucomicrobiales</taxon>
        <taxon>Akkermansiaceae</taxon>
        <taxon>Akkermansia</taxon>
    </lineage>
</organism>
<gene>
    <name evidence="3" type="ORF">H9862_03995</name>
</gene>
<protein>
    <submittedName>
        <fullName evidence="3">Uncharacterized protein</fullName>
    </submittedName>
</protein>
<feature type="signal peptide" evidence="2">
    <location>
        <begin position="1"/>
        <end position="23"/>
    </location>
</feature>